<dbReference type="EMBL" id="CP009574">
    <property type="protein sequence ID" value="AIT08864.1"/>
    <property type="molecule type" value="Genomic_DNA"/>
</dbReference>
<evidence type="ECO:0000256" key="1">
    <source>
        <dbReference type="SAM" id="Phobius"/>
    </source>
</evidence>
<feature type="transmembrane region" description="Helical" evidence="1">
    <location>
        <begin position="80"/>
        <end position="99"/>
    </location>
</feature>
<evidence type="ECO:0000313" key="2">
    <source>
        <dbReference type="EMBL" id="AIT08864.1"/>
    </source>
</evidence>
<dbReference type="Proteomes" id="UP000029672">
    <property type="component" value="Chromosome"/>
</dbReference>
<keyword evidence="3" id="KW-1185">Reference proteome</keyword>
<keyword evidence="1" id="KW-0472">Membrane</keyword>
<dbReference type="AlphaFoldDB" id="A0A097EMR5"/>
<evidence type="ECO:0000313" key="3">
    <source>
        <dbReference type="Proteomes" id="UP000029672"/>
    </source>
</evidence>
<dbReference type="RefSeq" id="WP_040008083.1">
    <property type="nucleotide sequence ID" value="NZ_CP009574.1"/>
</dbReference>
<gene>
    <name evidence="2" type="ORF">LO80_01960</name>
</gene>
<feature type="transmembrane region" description="Helical" evidence="1">
    <location>
        <begin position="171"/>
        <end position="197"/>
    </location>
</feature>
<keyword evidence="1" id="KW-0812">Transmembrane</keyword>
<dbReference type="OrthoDB" id="5604660at2"/>
<accession>A0A097EMR5</accession>
<protein>
    <submittedName>
        <fullName evidence="2">Membrane protein</fullName>
    </submittedName>
</protein>
<organism evidence="2 3">
    <name type="scientific">Candidatus Francisella endociliophora</name>
    <dbReference type="NCBI Taxonomy" id="653937"/>
    <lineage>
        <taxon>Bacteria</taxon>
        <taxon>Pseudomonadati</taxon>
        <taxon>Pseudomonadota</taxon>
        <taxon>Gammaproteobacteria</taxon>
        <taxon>Thiotrichales</taxon>
        <taxon>Francisellaceae</taxon>
        <taxon>Francisella</taxon>
    </lineage>
</organism>
<keyword evidence="1" id="KW-1133">Transmembrane helix</keyword>
<sequence length="206" mass="24357">MIFRKKQTEQPDVIKEIQNDFEFLKPKVWKLFNWMIFCSFILVLSSYLNARIFLLALSFACLICLSIKLYLLNKLPPTNFRIYIIVFLIIFVICEYNHLQIVYFRSFKISNIDFHQLISDPGIFVGALCNIVFTTKLQVAPHLFFREEFIQWFANYMNMTQPKALKYLDGIFFVIFGFIIPVIINFIYAMLAGVIAVRIKQLFNKS</sequence>
<proteinExistence type="predicted"/>
<name>A0A097EMR5_9GAMM</name>
<dbReference type="KEGG" id="frf:LO80_01960"/>
<feature type="transmembrane region" description="Helical" evidence="1">
    <location>
        <begin position="31"/>
        <end position="48"/>
    </location>
</feature>
<feature type="transmembrane region" description="Helical" evidence="1">
    <location>
        <begin position="54"/>
        <end position="73"/>
    </location>
</feature>
<dbReference type="HOGENOM" id="CLU_114477_0_0_6"/>
<reference evidence="2 3" key="1">
    <citation type="submission" date="2014-10" db="EMBL/GenBank/DDBJ databases">
        <title>Whole genome sequence of Francisella endociliophora strain FSC1006, isolated from a laboratory culture of the marine ciliate Euplotes raikovi.</title>
        <authorList>
            <person name="Granberg M."/>
            <person name="Backman S."/>
            <person name="Lundmark E."/>
            <person name="Nilsson E."/>
            <person name="Karlsson E."/>
            <person name="Thelaus J."/>
            <person name="Ohrman C."/>
            <person name="Larkeryd A."/>
            <person name="Stenberg P."/>
        </authorList>
    </citation>
    <scope>NUCLEOTIDE SEQUENCE [LARGE SCALE GENOMIC DNA]</scope>
    <source>
        <strain evidence="2 3">FSC1006</strain>
    </source>
</reference>